<dbReference type="EMBL" id="CATNWA010016110">
    <property type="protein sequence ID" value="CAI9589981.1"/>
    <property type="molecule type" value="Genomic_DNA"/>
</dbReference>
<reference evidence="1" key="1">
    <citation type="submission" date="2023-05" db="EMBL/GenBank/DDBJ databases">
        <authorList>
            <person name="Stuckert A."/>
        </authorList>
    </citation>
    <scope>NUCLEOTIDE SEQUENCE</scope>
</reference>
<keyword evidence="2" id="KW-1185">Reference proteome</keyword>
<evidence type="ECO:0000313" key="1">
    <source>
        <dbReference type="EMBL" id="CAI9589981.1"/>
    </source>
</evidence>
<name>A0ABN9F2X5_9NEOB</name>
<proteinExistence type="predicted"/>
<organism evidence="1 2">
    <name type="scientific">Staurois parvus</name>
    <dbReference type="NCBI Taxonomy" id="386267"/>
    <lineage>
        <taxon>Eukaryota</taxon>
        <taxon>Metazoa</taxon>
        <taxon>Chordata</taxon>
        <taxon>Craniata</taxon>
        <taxon>Vertebrata</taxon>
        <taxon>Euteleostomi</taxon>
        <taxon>Amphibia</taxon>
        <taxon>Batrachia</taxon>
        <taxon>Anura</taxon>
        <taxon>Neobatrachia</taxon>
        <taxon>Ranoidea</taxon>
        <taxon>Ranidae</taxon>
        <taxon>Staurois</taxon>
    </lineage>
</organism>
<sequence>MCWWCRCGSTQKSVQPHHSAQRNVDPQEGAIISNGMLPALEIATVLGTEVPARAAFSEVQGLLPCMSRGTELHSNVWALVPTQKVACRNVNM</sequence>
<comment type="caution">
    <text evidence="1">The sequence shown here is derived from an EMBL/GenBank/DDBJ whole genome shotgun (WGS) entry which is preliminary data.</text>
</comment>
<evidence type="ECO:0000313" key="2">
    <source>
        <dbReference type="Proteomes" id="UP001162483"/>
    </source>
</evidence>
<protein>
    <submittedName>
        <fullName evidence="1">Uncharacterized protein</fullName>
    </submittedName>
</protein>
<gene>
    <name evidence="1" type="ORF">SPARVUS_LOCUS10972400</name>
</gene>
<dbReference type="Proteomes" id="UP001162483">
    <property type="component" value="Unassembled WGS sequence"/>
</dbReference>
<accession>A0ABN9F2X5</accession>